<feature type="region of interest" description="Disordered" evidence="1">
    <location>
        <begin position="224"/>
        <end position="257"/>
    </location>
</feature>
<sequence length="298" mass="31943">MPPLSPSYPSPLIPSPPSPSIPSCQPSSMPVPAIVPSLAESGPDASPFSNTPPTLGLASASSILHPSSLIPADPNTVHSSLLPFNENSEDLSGSEFNAQLFWQDARFGQDIFSMGTTEHDRLAYDNLLGHVISDHEAESFPLLGTVFRDDDEAAENDNVDPGAPSKEYKYAQPEPATQLASKLPLLPSVDQDHINNEQASFSAGDDDNLTPVQMVNDKLLKQHHEAAEGSEGRLGEEGLGEEDHERKMSKQAQKPPASHAAVAAGWLPSAVQYLMDINLGAEWLDLLAAWQTLEALIS</sequence>
<evidence type="ECO:0000313" key="3">
    <source>
        <dbReference type="Proteomes" id="UP001175228"/>
    </source>
</evidence>
<dbReference type="AlphaFoldDB" id="A0AA39P531"/>
<feature type="compositionally biased region" description="Basic and acidic residues" evidence="1">
    <location>
        <begin position="224"/>
        <end position="248"/>
    </location>
</feature>
<gene>
    <name evidence="2" type="ORF">EDD18DRAFT_1365240</name>
</gene>
<evidence type="ECO:0000256" key="1">
    <source>
        <dbReference type="SAM" id="MobiDB-lite"/>
    </source>
</evidence>
<evidence type="ECO:0000313" key="2">
    <source>
        <dbReference type="EMBL" id="KAK0477737.1"/>
    </source>
</evidence>
<accession>A0AA39P531</accession>
<feature type="compositionally biased region" description="Low complexity" evidence="1">
    <location>
        <begin position="21"/>
        <end position="30"/>
    </location>
</feature>
<dbReference type="Proteomes" id="UP001175228">
    <property type="component" value="Unassembled WGS sequence"/>
</dbReference>
<feature type="region of interest" description="Disordered" evidence="1">
    <location>
        <begin position="1"/>
        <end position="53"/>
    </location>
</feature>
<comment type="caution">
    <text evidence="2">The sequence shown here is derived from an EMBL/GenBank/DDBJ whole genome shotgun (WGS) entry which is preliminary data.</text>
</comment>
<name>A0AA39P531_9AGAR</name>
<protein>
    <submittedName>
        <fullName evidence="2">Uncharacterized protein</fullName>
    </submittedName>
</protein>
<feature type="compositionally biased region" description="Pro residues" evidence="1">
    <location>
        <begin position="1"/>
        <end position="20"/>
    </location>
</feature>
<dbReference type="EMBL" id="JAUEPU010000106">
    <property type="protein sequence ID" value="KAK0477737.1"/>
    <property type="molecule type" value="Genomic_DNA"/>
</dbReference>
<organism evidence="2 3">
    <name type="scientific">Armillaria luteobubalina</name>
    <dbReference type="NCBI Taxonomy" id="153913"/>
    <lineage>
        <taxon>Eukaryota</taxon>
        <taxon>Fungi</taxon>
        <taxon>Dikarya</taxon>
        <taxon>Basidiomycota</taxon>
        <taxon>Agaricomycotina</taxon>
        <taxon>Agaricomycetes</taxon>
        <taxon>Agaricomycetidae</taxon>
        <taxon>Agaricales</taxon>
        <taxon>Marasmiineae</taxon>
        <taxon>Physalacriaceae</taxon>
        <taxon>Armillaria</taxon>
    </lineage>
</organism>
<reference evidence="2" key="1">
    <citation type="submission" date="2023-06" db="EMBL/GenBank/DDBJ databases">
        <authorList>
            <consortium name="Lawrence Berkeley National Laboratory"/>
            <person name="Ahrendt S."/>
            <person name="Sahu N."/>
            <person name="Indic B."/>
            <person name="Wong-Bajracharya J."/>
            <person name="Merenyi Z."/>
            <person name="Ke H.-M."/>
            <person name="Monk M."/>
            <person name="Kocsube S."/>
            <person name="Drula E."/>
            <person name="Lipzen A."/>
            <person name="Balint B."/>
            <person name="Henrissat B."/>
            <person name="Andreopoulos B."/>
            <person name="Martin F.M."/>
            <person name="Harder C.B."/>
            <person name="Rigling D."/>
            <person name="Ford K.L."/>
            <person name="Foster G.D."/>
            <person name="Pangilinan J."/>
            <person name="Papanicolaou A."/>
            <person name="Barry K."/>
            <person name="LaButti K."/>
            <person name="Viragh M."/>
            <person name="Koriabine M."/>
            <person name="Yan M."/>
            <person name="Riley R."/>
            <person name="Champramary S."/>
            <person name="Plett K.L."/>
            <person name="Tsai I.J."/>
            <person name="Slot J."/>
            <person name="Sipos G."/>
            <person name="Plett J."/>
            <person name="Nagy L.G."/>
            <person name="Grigoriev I.V."/>
        </authorList>
    </citation>
    <scope>NUCLEOTIDE SEQUENCE</scope>
    <source>
        <strain evidence="2">HWK02</strain>
    </source>
</reference>
<proteinExistence type="predicted"/>
<keyword evidence="3" id="KW-1185">Reference proteome</keyword>